<organism evidence="4 5">
    <name type="scientific">Salinivirga cyanobacteriivorans</name>
    <dbReference type="NCBI Taxonomy" id="1307839"/>
    <lineage>
        <taxon>Bacteria</taxon>
        <taxon>Pseudomonadati</taxon>
        <taxon>Bacteroidota</taxon>
        <taxon>Bacteroidia</taxon>
        <taxon>Bacteroidales</taxon>
        <taxon>Salinivirgaceae</taxon>
        <taxon>Salinivirga</taxon>
    </lineage>
</organism>
<sequence precursor="true">MMNDFTLRTYAKTLFVFIATALLSLSATGQTVLFSDDFNGSFPGEWTNNVIAGPAGFPGWEWTDVGGDYGGQLNSTTSGNGYLILDSDQYGETGTPEEADLISPSIDCSDKDIIQFSVEHWARSYGNADITISISTDNFNTEDVIYNWVGAQNDANGTNQVISNFDISEYAAGESNVKIKFKWQGEWDFWWLIDDIEVTGLEVPSGNITDLVYWLRGDLGVTGATPVTNWADQSGNGNDATPGNGPDQITSSDMNNQQVMAFDGNDELNIANNPRINGGTGYDGRERTMFVAFQTGADIATTQYIYEEGGSVNGIGVYIKNGNLYLNIYNDNASNRITLHETINANTTYILIFNWDNGTFGGYLNNIPFSNQTPFGTITNLKQHTGDISIGYTGGTTRNETGGTHGSGNNFTGEIAEILYYDASLLEEEVLDISLELADRYGISFDPVTTYYSYQTGDWDASSTWTHDPGGTTQTATDVPGDNDIVVLLSGRTVTLNGNVTQSNLDVTIRAGATLNQSTYTFTNGLLALAGTGTFKLASTDFPSVSTNDFVGAEGGTTEYYNDADFTLPAAQTEYNNLRINAPGVAATQLSNITLNGNLHVKQGTYQINDNSANRRQLTINGNVLVDNGASITTGTGNTVSGDEGGGTAPFTDYYDKNSHRVVVYGDFTNNGTVKFTNQNYPEYNAFPTDGMATVYFMGTTNNTLTANGTSDFYNLVLDKGIDKTYKLTVYSTDYSNFRLFGRNNIGGQNPGPNPDLRKALWIRTGTLELTGLTVIPSLVEGTDCGSSPNSDYYIPANGALVLNGPEVIVLTTADTHEEINLAYGVSAGNDGDCGVATGGCTSFSILGKLQVNDGYFSTRESGGIITWDDAAGELIINGGIVDVKQYRSAGSSGGLASFTQSGGTFLLRGRFQRTPTAFSAISNLKDFSSNTLNTNRVTDGLNGSLATFNINEPANVFAMSGGTIRIYDVCGTGDSEAFQVFSSDANNSVSGGTLEIIPTTGTGTDATEFYIETTADLGNLTINRASSSASVDLKTHDLTVLNDITITSGDFNANNLDLTIGGDFTLASGTSYTPGANTTTFNGTKNQQLTINLASAQSFNDFILNNSSGNKLTLSGTQSTINIDNTLTIQKGELADNGKTINVTGDIYNAGTHSGDGKIVLNGSADQAINGSGNGTFGNIELNNTAGSTAPVSLEANATINGTLTFSQDKLFDISTHKLTFGQTATVANAGTDRFIRTAGNAGDGGVTKTYTASATSFTFPVGTISTSHAAAEYTPANLSFGTNPNTFGNITVVPVGYEHPNTTTKDRSLTYFWRVKSEGFDMGSATVNHAYTYSQNDVVTGGDVSEDGYIAAIYDNNAMDWTTYAVADVDESTNIIGGTTTALEAVSFIDGEFTAGDNDGTDPFGVPVKFYSVADGFWGDASTWSFTSGGTPGAGIPGENDIVVIENNHTVELEHNGADYPMDYDVRNCASLLIEDGAVLDIKSNTSSIFSIVLNHPNGNGLIRVTTEKAANNSIPQFFSFPSGDFSDFNTNGGTTEYYDIDGTVGALYILPSDVTSYGNLILSAKGGDNVVLPNNSETIINGDLTCSSIDNDTRAWIAMEWNTDVWPYNSNDYNPVIEKTVHVKGNLNVNAGTFIFLNNEVPQHLIVDENITIDSDALMEVYPGYPFANPAQPNTVKIGGSLINNNVAEFKDGDFYCDVTFFGSGTANITNTEGAPTTTFNKLTIDKGNTRSDELIVDIEGTLNTPTDNWLTLVNGTFKYLHDDDLTITEGSEFTIPSTAGLFVNSPGNTVYLANDNVNDNDVYLQGKLTVVDGDVYVGQTWSPNNNNDIEYSGGGDSEIDIQGGSLTVNGQIRRNPSTSAGILKYSQSGGDVTINGRNHNTDNAKLEILNAGSEFNMSGGTLTIERGGGAGTYGDLYLRPEISSVTGGEIIFNPDDVNEDQNYIFDANVPVWNLTINGTDGYNANLKLLVSPLTLKNDMLINSAGTLDANVNFDIPVTIKGDFTNNGTYTHQRNLTTFSGGEQAVLGSSNITFHDLIATPVTSLALSKDITVNNDLTLTSGTLICGDYYTNVEGDVTNNANYTDNTTGIVLNGRDQQNIQGTGTWGQLELDNAAGARLESEITLQNDFILTKGVFDINSKLLTLLENSDIVGSDFSNTKMIASDGVYSDVGISKVFSSAYNGVTYLYPLGTSNKYTPAEITITNIDNTGSIRINNINENHPGVIDENNVLNYFWDIESTGVTNFSGTIELNYLDDDVQVTGTNTEADYIAAHLLIPGSSWSKASPGAGTDNVDESNNIITFNFSNAGSLSGEYTTGIDAALPDQVPEFTSNQSGNWSNPDIWDQTDGDSYTLTGAPNGFIINIKEGHTVTTDANYASAYRISIEGKLAIDNSTYGHNIGLVSGSGTLYLENGTFPAGRYSTFFDCTNNSTLEYGGSTDYALIADLYSTVANLHFTGTGARTLPNKDLSICNQILIDGPTVDNSVNNSKLTIQGTMERYNSGAFISGTGADATVTFAGTSEQTIGGALGDFNGSNAFNNLKIDNSNGLTINNNGDIEVSGKLMLTDGNINTTATNQLTITNTNSDCIVPAGGQSNSFVDGPLKKSIIQGDNFNFPIGKDGELGNKLVLSASEAGTIEWTVEYFTPNDTYTSYNTPLSYVNSYDRWSVSAAPGSKANVGIKWDANSDLTPANTENGLADMRVAKYDEGNSVWNELTSSASGGTNLGTVTTVGKITIPAGGYSLFSSACINTIKPRAKFTPSGPVCGTSGIPVSFSSSPSLDYVLSYTLDGVPQPDITVSSTPYTLPTQAGGGVYKLVSFTYDGGKTGAVDQSEITAYEQPAVPDAGLDQSICGGTQANISGSAPGVGSVLWSVTSGAGGSIVSPTSESTVFNGTNGSGYTLTYTVDNGGCTASDDVNIDFPVLAAQPGDFLVSSSDVCQTESGVEYTVPDDATVNYTWTFDNNGNTGDGNDNLAISGSGNSITADFSAVTGDGTLQVVASNACGDSDPRTIDIAIHPMPVVNLTNDDPDGDNTICNGSTIEFTATENSGSGLSVADYEFLINGAPVQSGLSDTYSTGTLSNGDQVEVVITSDASCATTSSAQTISVGDRVWDGSTSTDWSVADNWSCGDVPANTDEIVIPGSAATMPEILANAECGGLTVESGATITVQGTNNFDIYGNWNNYGTFDGATGTVNIKGNASLNGSAELTINNLTIDNGVTLTASGNNLNITGDLTNNGAFAHNNGTVSFNGTNAQSISGDFTGTSTLNNVVIDNAAGVNLASGNKQIDGTLNLTNGLLESNGLLTLGQNATTNVNDASGQVTSYVNGVLSKIILGNDDFFFPIGDGAAYKPVGVSAENAPGTNTWTAQYNNVAPAEHPIQTGSEIIRVSNAESWTVTSSGGDARVTISWNNLYDGNIYVDSDQLNSLRVAHLNNSSEWVSTGSGSTTGAGGDFGTVTSGDIVVFDGAKAGPETFTLSTTNDQYHLLPVELLSFTGKDDGGIVKLNWVTASETNNDYFAVQHSTDATNYSTIGTVSGAGNSVETNNYDFTHYQPANGINYYRLKQVDFDGNFEIHQTIAVHTESLSLVGNESFKIYPNPYSEGDLTLEIENVEANSQIILSVLNMTGDVLFNDKISVPANKQIVNYNELTNLEPGLYLIHMKFGNEVAVKRLIVY</sequence>
<feature type="domain" description="PKD-like" evidence="3">
    <location>
        <begin position="2935"/>
        <end position="3014"/>
    </location>
</feature>
<proteinExistence type="predicted"/>
<evidence type="ECO:0000313" key="5">
    <source>
        <dbReference type="Proteomes" id="UP000064893"/>
    </source>
</evidence>
<dbReference type="RefSeq" id="WP_057952838.1">
    <property type="nucleotide sequence ID" value="NZ_CP013118.1"/>
</dbReference>
<dbReference type="InterPro" id="IPR026444">
    <property type="entry name" value="Secre_tail"/>
</dbReference>
<feature type="domain" description="Secretion system C-terminal sorting" evidence="2">
    <location>
        <begin position="3595"/>
        <end position="3674"/>
    </location>
</feature>
<gene>
    <name evidence="4" type="ORF">L21SP5_01731</name>
</gene>
<dbReference type="EMBL" id="CP013118">
    <property type="protein sequence ID" value="ALO15373.1"/>
    <property type="molecule type" value="Genomic_DNA"/>
</dbReference>
<dbReference type="Pfam" id="PF18962">
    <property type="entry name" value="Por_Secre_tail"/>
    <property type="match status" value="1"/>
</dbReference>
<keyword evidence="5" id="KW-1185">Reference proteome</keyword>
<feature type="signal peptide" evidence="1">
    <location>
        <begin position="1"/>
        <end position="29"/>
    </location>
</feature>
<dbReference type="OrthoDB" id="1109367at2"/>
<accession>A0A0S2HZE8</accession>
<reference evidence="4 5" key="1">
    <citation type="submission" date="2015-11" db="EMBL/GenBank/DDBJ databases">
        <title>Description and complete genome sequence of a novel strain predominating in hypersaline microbial mats and representing a new family of the Bacteriodetes phylum.</title>
        <authorList>
            <person name="Spring S."/>
            <person name="Bunk B."/>
            <person name="Sproer C."/>
            <person name="Klenk H.-P."/>
        </authorList>
    </citation>
    <scope>NUCLEOTIDE SEQUENCE [LARGE SCALE GENOMIC DNA]</scope>
    <source>
        <strain evidence="4 5">L21-Spi-D4</strain>
    </source>
</reference>
<feature type="chain" id="PRO_5006599553" evidence="1">
    <location>
        <begin position="30"/>
        <end position="3675"/>
    </location>
</feature>
<dbReference type="GO" id="GO:0004553">
    <property type="term" value="F:hydrolase activity, hydrolyzing O-glycosyl compounds"/>
    <property type="evidence" value="ECO:0007669"/>
    <property type="project" value="UniProtKB-ARBA"/>
</dbReference>
<evidence type="ECO:0000259" key="3">
    <source>
        <dbReference type="Pfam" id="PF19408"/>
    </source>
</evidence>
<evidence type="ECO:0000313" key="4">
    <source>
        <dbReference type="EMBL" id="ALO15373.1"/>
    </source>
</evidence>
<protein>
    <submittedName>
        <fullName evidence="4">Uncharacterized protein</fullName>
    </submittedName>
</protein>
<dbReference type="Proteomes" id="UP000064893">
    <property type="component" value="Chromosome"/>
</dbReference>
<dbReference type="InterPro" id="IPR013320">
    <property type="entry name" value="ConA-like_dom_sf"/>
</dbReference>
<dbReference type="Pfam" id="PF19408">
    <property type="entry name" value="PKD_6"/>
    <property type="match status" value="1"/>
</dbReference>
<dbReference type="STRING" id="1307839.L21SP5_01731"/>
<keyword evidence="1" id="KW-0732">Signal</keyword>
<dbReference type="PATRIC" id="fig|1307839.3.peg.1833"/>
<dbReference type="NCBIfam" id="TIGR04183">
    <property type="entry name" value="Por_Secre_tail"/>
    <property type="match status" value="1"/>
</dbReference>
<evidence type="ECO:0000256" key="1">
    <source>
        <dbReference type="SAM" id="SignalP"/>
    </source>
</evidence>
<evidence type="ECO:0000259" key="2">
    <source>
        <dbReference type="Pfam" id="PF18962"/>
    </source>
</evidence>
<name>A0A0S2HZE8_9BACT</name>
<dbReference type="KEGG" id="blq:L21SP5_01731"/>
<dbReference type="InterPro" id="IPR045829">
    <property type="entry name" value="PKD_6"/>
</dbReference>
<dbReference type="SUPFAM" id="SSF49899">
    <property type="entry name" value="Concanavalin A-like lectins/glucanases"/>
    <property type="match status" value="1"/>
</dbReference>
<dbReference type="GO" id="GO:0005975">
    <property type="term" value="P:carbohydrate metabolic process"/>
    <property type="evidence" value="ECO:0007669"/>
    <property type="project" value="UniProtKB-ARBA"/>
</dbReference>